<gene>
    <name evidence="1" type="ORF">BJ875DRAFT_15362</name>
</gene>
<keyword evidence="2" id="KW-1185">Reference proteome</keyword>
<comment type="caution">
    <text evidence="1">The sequence shown here is derived from an EMBL/GenBank/DDBJ whole genome shotgun (WGS) entry which is preliminary data.</text>
</comment>
<sequence>MKWVHSNGGQYRLALACLSLGRLAPFVFPPSIFLRPQPNLACNNSPHSISLTTSPTSQLPTSHFTTPSYPFIPLHLSPRHRPLFVSPLILLLPLTTLFYCNTVFQPLALPCIPLASVLFRLPPGFVITLLRHFLRCRTASVAYTHTHNTTPITLTSPTYATTAIFDSLQSFRSLRAFIYDF</sequence>
<proteinExistence type="predicted"/>
<evidence type="ECO:0000313" key="2">
    <source>
        <dbReference type="Proteomes" id="UP000824998"/>
    </source>
</evidence>
<evidence type="ECO:0000313" key="1">
    <source>
        <dbReference type="EMBL" id="KAG9234370.1"/>
    </source>
</evidence>
<dbReference type="Proteomes" id="UP000824998">
    <property type="component" value="Unassembled WGS sequence"/>
</dbReference>
<dbReference type="AlphaFoldDB" id="A0A9P7YIT0"/>
<name>A0A9P7YIT0_9HELO</name>
<reference evidence="1" key="1">
    <citation type="journal article" date="2021" name="IMA Fungus">
        <title>Genomic characterization of three marine fungi, including Emericellopsis atlantica sp. nov. with signatures of a generalist lifestyle and marine biomass degradation.</title>
        <authorList>
            <person name="Hagestad O.C."/>
            <person name="Hou L."/>
            <person name="Andersen J.H."/>
            <person name="Hansen E.H."/>
            <person name="Altermark B."/>
            <person name="Li C."/>
            <person name="Kuhnert E."/>
            <person name="Cox R.J."/>
            <person name="Crous P.W."/>
            <person name="Spatafora J.W."/>
            <person name="Lail K."/>
            <person name="Amirebrahimi M."/>
            <person name="Lipzen A."/>
            <person name="Pangilinan J."/>
            <person name="Andreopoulos W."/>
            <person name="Hayes R.D."/>
            <person name="Ng V."/>
            <person name="Grigoriev I.V."/>
            <person name="Jackson S.A."/>
            <person name="Sutton T.D.S."/>
            <person name="Dobson A.D.W."/>
            <person name="Rama T."/>
        </authorList>
    </citation>
    <scope>NUCLEOTIDE SEQUENCE</scope>
    <source>
        <strain evidence="1">TRa018bII</strain>
    </source>
</reference>
<dbReference type="EMBL" id="MU251465">
    <property type="protein sequence ID" value="KAG9234370.1"/>
    <property type="molecule type" value="Genomic_DNA"/>
</dbReference>
<protein>
    <submittedName>
        <fullName evidence="1">Uncharacterized protein</fullName>
    </submittedName>
</protein>
<organism evidence="1 2">
    <name type="scientific">Amylocarpus encephaloides</name>
    <dbReference type="NCBI Taxonomy" id="45428"/>
    <lineage>
        <taxon>Eukaryota</taxon>
        <taxon>Fungi</taxon>
        <taxon>Dikarya</taxon>
        <taxon>Ascomycota</taxon>
        <taxon>Pezizomycotina</taxon>
        <taxon>Leotiomycetes</taxon>
        <taxon>Helotiales</taxon>
        <taxon>Helotiales incertae sedis</taxon>
        <taxon>Amylocarpus</taxon>
    </lineage>
</organism>
<accession>A0A9P7YIT0</accession>